<dbReference type="InterPro" id="IPR036291">
    <property type="entry name" value="NAD(P)-bd_dom_sf"/>
</dbReference>
<dbReference type="PANTHER" id="PTHR44196:SF1">
    <property type="entry name" value="DEHYDROGENASE_REDUCTASE SDR FAMILY MEMBER 7B"/>
    <property type="match status" value="1"/>
</dbReference>
<dbReference type="SMART" id="SM00822">
    <property type="entry name" value="PKS_KR"/>
    <property type="match status" value="1"/>
</dbReference>
<reference evidence="5 6" key="1">
    <citation type="submission" date="2019-10" db="EMBL/GenBank/DDBJ databases">
        <title>Extracellular Electron Transfer in a Candidatus Methanoperedens spp. Enrichment Culture.</title>
        <authorList>
            <person name="Berger S."/>
            <person name="Rangel Shaw D."/>
            <person name="Berben T."/>
            <person name="In 'T Zandt M."/>
            <person name="Frank J."/>
            <person name="Reimann J."/>
            <person name="Jetten M.S.M."/>
            <person name="Welte C.U."/>
        </authorList>
    </citation>
    <scope>NUCLEOTIDE SEQUENCE [LARGE SCALE GENOMIC DNA]</scope>
    <source>
        <strain evidence="5">SB12</strain>
    </source>
</reference>
<organism evidence="5 6">
    <name type="scientific">Leptonema illini</name>
    <dbReference type="NCBI Taxonomy" id="183"/>
    <lineage>
        <taxon>Bacteria</taxon>
        <taxon>Pseudomonadati</taxon>
        <taxon>Spirochaetota</taxon>
        <taxon>Spirochaetia</taxon>
        <taxon>Leptospirales</taxon>
        <taxon>Leptospiraceae</taxon>
        <taxon>Leptonema</taxon>
    </lineage>
</organism>
<protein>
    <submittedName>
        <fullName evidence="5">SDR family NAD(P)-dependent oxidoreductase</fullName>
    </submittedName>
</protein>
<name>A0A833LXK7_9LEPT</name>
<dbReference type="GO" id="GO:0016491">
    <property type="term" value="F:oxidoreductase activity"/>
    <property type="evidence" value="ECO:0007669"/>
    <property type="project" value="UniProtKB-KW"/>
</dbReference>
<dbReference type="EMBL" id="WBUI01000007">
    <property type="protein sequence ID" value="KAB2932939.1"/>
    <property type="molecule type" value="Genomic_DNA"/>
</dbReference>
<comment type="similarity">
    <text evidence="1 3">Belongs to the short-chain dehydrogenases/reductases (SDR) family.</text>
</comment>
<dbReference type="PRINTS" id="PR00080">
    <property type="entry name" value="SDRFAMILY"/>
</dbReference>
<dbReference type="InterPro" id="IPR020904">
    <property type="entry name" value="Sc_DH/Rdtase_CS"/>
</dbReference>
<keyword evidence="2" id="KW-0560">Oxidoreductase</keyword>
<evidence type="ECO:0000256" key="1">
    <source>
        <dbReference type="ARBA" id="ARBA00006484"/>
    </source>
</evidence>
<proteinExistence type="inferred from homology"/>
<dbReference type="PANTHER" id="PTHR44196">
    <property type="entry name" value="DEHYDROGENASE/REDUCTASE SDR FAMILY MEMBER 7B"/>
    <property type="match status" value="1"/>
</dbReference>
<accession>A0A833LXK7</accession>
<evidence type="ECO:0000259" key="4">
    <source>
        <dbReference type="SMART" id="SM00822"/>
    </source>
</evidence>
<evidence type="ECO:0000313" key="6">
    <source>
        <dbReference type="Proteomes" id="UP000460298"/>
    </source>
</evidence>
<dbReference type="PRINTS" id="PR00081">
    <property type="entry name" value="GDHRDH"/>
</dbReference>
<gene>
    <name evidence="5" type="ORF">F9K24_08720</name>
</gene>
<dbReference type="InterPro" id="IPR002347">
    <property type="entry name" value="SDR_fam"/>
</dbReference>
<dbReference type="Proteomes" id="UP000460298">
    <property type="component" value="Unassembled WGS sequence"/>
</dbReference>
<comment type="caution">
    <text evidence="5">The sequence shown here is derived from an EMBL/GenBank/DDBJ whole genome shotgun (WGS) entry which is preliminary data.</text>
</comment>
<evidence type="ECO:0000313" key="5">
    <source>
        <dbReference type="EMBL" id="KAB2932939.1"/>
    </source>
</evidence>
<dbReference type="SUPFAM" id="SSF51735">
    <property type="entry name" value="NAD(P)-binding Rossmann-fold domains"/>
    <property type="match status" value="1"/>
</dbReference>
<dbReference type="PROSITE" id="PS00061">
    <property type="entry name" value="ADH_SHORT"/>
    <property type="match status" value="1"/>
</dbReference>
<dbReference type="GO" id="GO:0016020">
    <property type="term" value="C:membrane"/>
    <property type="evidence" value="ECO:0007669"/>
    <property type="project" value="TreeGrafter"/>
</dbReference>
<dbReference type="Pfam" id="PF00106">
    <property type="entry name" value="adh_short"/>
    <property type="match status" value="1"/>
</dbReference>
<evidence type="ECO:0000256" key="3">
    <source>
        <dbReference type="RuleBase" id="RU000363"/>
    </source>
</evidence>
<dbReference type="Gene3D" id="3.40.50.720">
    <property type="entry name" value="NAD(P)-binding Rossmann-like Domain"/>
    <property type="match status" value="1"/>
</dbReference>
<evidence type="ECO:0000256" key="2">
    <source>
        <dbReference type="ARBA" id="ARBA00023002"/>
    </source>
</evidence>
<dbReference type="InterPro" id="IPR057326">
    <property type="entry name" value="KR_dom"/>
</dbReference>
<sequence>MFRRRRALRPLTFTARRRSTGRRGQAANDSFRIRAHSRGIHRMKTKKRTLHGARFVVTGAAGGLGRALCAELGRRGARIIGFDADQEALKAASAALQQEGIDHHLQLLDITDAKAVRQALQGLDVQPIDGLILNAGITRILPFREMPFDQFVKVFEVNVFGAVIFAKELIEPLRSTKGVIVGISSVSGFAPLMNRTAYSASKHALAGFLETLRSEEPDLNVLVVYPSFLQTGIRSRAVNDTAAHHKAGELSANAAAARIVDAIIDRRRRLYMPLQARLARLVWNSFPDLYIKLMKKRA</sequence>
<dbReference type="AlphaFoldDB" id="A0A833LXK7"/>
<feature type="domain" description="Ketoreductase" evidence="4">
    <location>
        <begin position="53"/>
        <end position="231"/>
    </location>
</feature>